<feature type="transmembrane region" description="Helical" evidence="8">
    <location>
        <begin position="106"/>
        <end position="124"/>
    </location>
</feature>
<dbReference type="STRING" id="29367.CLPUN_15330"/>
<comment type="caution">
    <text evidence="9">The sequence shown here is derived from an EMBL/GenBank/DDBJ whole genome shotgun (WGS) entry which is preliminary data.</text>
</comment>
<dbReference type="AlphaFoldDB" id="A0A1S8TQA6"/>
<evidence type="ECO:0000256" key="5">
    <source>
        <dbReference type="ARBA" id="ARBA00022801"/>
    </source>
</evidence>
<evidence type="ECO:0000256" key="8">
    <source>
        <dbReference type="HAMAP-Rule" id="MF_00784"/>
    </source>
</evidence>
<evidence type="ECO:0000256" key="2">
    <source>
        <dbReference type="ARBA" id="ARBA00022654"/>
    </source>
</evidence>
<dbReference type="EC" id="3.4.-.-" evidence="8"/>
<feature type="transmembrane region" description="Helical" evidence="8">
    <location>
        <begin position="44"/>
        <end position="69"/>
    </location>
</feature>
<evidence type="ECO:0000256" key="1">
    <source>
        <dbReference type="ARBA" id="ARBA00022475"/>
    </source>
</evidence>
<keyword evidence="3 8" id="KW-0645">Protease</keyword>
<dbReference type="HAMAP" id="MF_00784">
    <property type="entry name" value="AgrB"/>
    <property type="match status" value="1"/>
</dbReference>
<feature type="transmembrane region" description="Helical" evidence="8">
    <location>
        <begin position="144"/>
        <end position="162"/>
    </location>
</feature>
<accession>A0A1S8TQA6</accession>
<keyword evidence="6 8" id="KW-1133">Transmembrane helix</keyword>
<name>A0A1S8TQA6_9CLOT</name>
<organism evidence="9 10">
    <name type="scientific">Clostridium puniceum</name>
    <dbReference type="NCBI Taxonomy" id="29367"/>
    <lineage>
        <taxon>Bacteria</taxon>
        <taxon>Bacillati</taxon>
        <taxon>Bacillota</taxon>
        <taxon>Clostridia</taxon>
        <taxon>Eubacteriales</taxon>
        <taxon>Clostridiaceae</taxon>
        <taxon>Clostridium</taxon>
    </lineage>
</organism>
<feature type="transmembrane region" description="Helical" evidence="8">
    <location>
        <begin position="81"/>
        <end position="100"/>
    </location>
</feature>
<evidence type="ECO:0000313" key="10">
    <source>
        <dbReference type="Proteomes" id="UP000190890"/>
    </source>
</evidence>
<dbReference type="GO" id="GO:0005886">
    <property type="term" value="C:plasma membrane"/>
    <property type="evidence" value="ECO:0007669"/>
    <property type="project" value="UniProtKB-SubCell"/>
</dbReference>
<dbReference type="Proteomes" id="UP000190890">
    <property type="component" value="Unassembled WGS sequence"/>
</dbReference>
<comment type="similarity">
    <text evidence="8">Belongs to the AgrB family.</text>
</comment>
<sequence length="198" mass="22560">MIITNKLSEKCLNFIKNNTPIPEENLEKIYYGLQVIMLDISKSIILLTTAYFLGVLQYTFIAFIVFAVLRVSASGVHANSTIQCIIVNYILFLGNVYLSLNFSINIIIQSIIFIISLILIFLYAPGDTEERPLVSKKLRKRLKIKSIVVVIIFYIAIILIKSNIYANLITYSILEASLVITPMAYKLFGKKTNNYKYI</sequence>
<dbReference type="OrthoDB" id="2360675at2"/>
<proteinExistence type="inferred from homology"/>
<evidence type="ECO:0000256" key="4">
    <source>
        <dbReference type="ARBA" id="ARBA00022692"/>
    </source>
</evidence>
<reference evidence="9 10" key="1">
    <citation type="submission" date="2016-05" db="EMBL/GenBank/DDBJ databases">
        <title>Microbial solvent formation.</title>
        <authorList>
            <person name="Poehlein A."/>
            <person name="Montoya Solano J.D."/>
            <person name="Flitsch S."/>
            <person name="Krabben P."/>
            <person name="Duerre P."/>
            <person name="Daniel R."/>
        </authorList>
    </citation>
    <scope>NUCLEOTIDE SEQUENCE [LARGE SCALE GENOMIC DNA]</scope>
    <source>
        <strain evidence="9 10">DSM 2619</strain>
    </source>
</reference>
<protein>
    <recommendedName>
        <fullName evidence="8">Putative AgrB-like protein</fullName>
        <ecNumber evidence="8">3.4.-.-</ecNumber>
    </recommendedName>
</protein>
<gene>
    <name evidence="9" type="primary">agrB_2</name>
    <name evidence="9" type="ORF">CLPUN_15330</name>
</gene>
<evidence type="ECO:0000256" key="3">
    <source>
        <dbReference type="ARBA" id="ARBA00022670"/>
    </source>
</evidence>
<dbReference type="RefSeq" id="WP_077846718.1">
    <property type="nucleotide sequence ID" value="NZ_LZZM01000099.1"/>
</dbReference>
<dbReference type="SMART" id="SM00793">
    <property type="entry name" value="AgrB"/>
    <property type="match status" value="1"/>
</dbReference>
<dbReference type="GO" id="GO:0008233">
    <property type="term" value="F:peptidase activity"/>
    <property type="evidence" value="ECO:0007669"/>
    <property type="project" value="UniProtKB-UniRule"/>
</dbReference>
<dbReference type="GO" id="GO:0006508">
    <property type="term" value="P:proteolysis"/>
    <property type="evidence" value="ECO:0007669"/>
    <property type="project" value="UniProtKB-KW"/>
</dbReference>
<feature type="transmembrane region" description="Helical" evidence="8">
    <location>
        <begin position="168"/>
        <end position="188"/>
    </location>
</feature>
<dbReference type="EMBL" id="LZZM01000099">
    <property type="protein sequence ID" value="OOM79585.1"/>
    <property type="molecule type" value="Genomic_DNA"/>
</dbReference>
<comment type="function">
    <text evidence="8">May be involved in the proteolytic processing of a quorum sensing system signal molecule precursor.</text>
</comment>
<keyword evidence="1 8" id="KW-1003">Cell membrane</keyword>
<dbReference type="GO" id="GO:0009372">
    <property type="term" value="P:quorum sensing"/>
    <property type="evidence" value="ECO:0007669"/>
    <property type="project" value="UniProtKB-UniRule"/>
</dbReference>
<evidence type="ECO:0000313" key="9">
    <source>
        <dbReference type="EMBL" id="OOM79585.1"/>
    </source>
</evidence>
<comment type="subcellular location">
    <subcellularLocation>
        <location evidence="8">Cell membrane</location>
        <topology evidence="8">Multi-pass membrane protein</topology>
    </subcellularLocation>
</comment>
<evidence type="ECO:0000256" key="6">
    <source>
        <dbReference type="ARBA" id="ARBA00022989"/>
    </source>
</evidence>
<keyword evidence="7 8" id="KW-0472">Membrane</keyword>
<keyword evidence="5 8" id="KW-0378">Hydrolase</keyword>
<dbReference type="Pfam" id="PF04647">
    <property type="entry name" value="AgrB"/>
    <property type="match status" value="1"/>
</dbReference>
<keyword evidence="2 8" id="KW-0673">Quorum sensing</keyword>
<dbReference type="InterPro" id="IPR006741">
    <property type="entry name" value="AgrB"/>
</dbReference>
<evidence type="ECO:0000256" key="7">
    <source>
        <dbReference type="ARBA" id="ARBA00023136"/>
    </source>
</evidence>
<keyword evidence="10" id="KW-1185">Reference proteome</keyword>
<keyword evidence="4 8" id="KW-0812">Transmembrane</keyword>